<reference evidence="2 3" key="1">
    <citation type="submission" date="2017-05" db="EMBL/GenBank/DDBJ databases">
        <title>Vagococcus spp. assemblies.</title>
        <authorList>
            <person name="Gulvik C.A."/>
        </authorList>
    </citation>
    <scope>NUCLEOTIDE SEQUENCE [LARGE SCALE GENOMIC DNA]</scope>
    <source>
        <strain evidence="2 3">SS1995</strain>
    </source>
</reference>
<protein>
    <submittedName>
        <fullName evidence="2">Uncharacterized protein</fullName>
    </submittedName>
</protein>
<evidence type="ECO:0000313" key="3">
    <source>
        <dbReference type="Proteomes" id="UP000287857"/>
    </source>
</evidence>
<dbReference type="Proteomes" id="UP000287857">
    <property type="component" value="Unassembled WGS sequence"/>
</dbReference>
<feature type="transmembrane region" description="Helical" evidence="1">
    <location>
        <begin position="21"/>
        <end position="44"/>
    </location>
</feature>
<gene>
    <name evidence="2" type="ORF">CBF37_05155</name>
</gene>
<comment type="caution">
    <text evidence="2">The sequence shown here is derived from an EMBL/GenBank/DDBJ whole genome shotgun (WGS) entry which is preliminary data.</text>
</comment>
<dbReference type="AlphaFoldDB" id="A0A429ZZG0"/>
<dbReference type="RefSeq" id="WP_125983677.1">
    <property type="nucleotide sequence ID" value="NZ_NGJS01000005.1"/>
</dbReference>
<keyword evidence="3" id="KW-1185">Reference proteome</keyword>
<organism evidence="2 3">
    <name type="scientific">Vagococcus vulneris</name>
    <dbReference type="NCBI Taxonomy" id="1977869"/>
    <lineage>
        <taxon>Bacteria</taxon>
        <taxon>Bacillati</taxon>
        <taxon>Bacillota</taxon>
        <taxon>Bacilli</taxon>
        <taxon>Lactobacillales</taxon>
        <taxon>Enterococcaceae</taxon>
        <taxon>Vagococcus</taxon>
    </lineage>
</organism>
<dbReference type="OrthoDB" id="9805749at2"/>
<keyword evidence="1" id="KW-0812">Transmembrane</keyword>
<evidence type="ECO:0000313" key="2">
    <source>
        <dbReference type="EMBL" id="RST99360.1"/>
    </source>
</evidence>
<keyword evidence="1" id="KW-0472">Membrane</keyword>
<sequence length="117" mass="12814">MSYKGRLIISVAEPFSLPQTLLFKIQHVLAMDVYMVPFIIVIVVGFSGKLAMLISSISSAVIDGAFVVTLGLILILQDFIKALPVFIQYLFSSLSATVSTVAMVLNKVLPEYTQTEE</sequence>
<feature type="transmembrane region" description="Helical" evidence="1">
    <location>
        <begin position="50"/>
        <end position="76"/>
    </location>
</feature>
<proteinExistence type="predicted"/>
<accession>A0A429ZZG0</accession>
<feature type="transmembrane region" description="Helical" evidence="1">
    <location>
        <begin position="83"/>
        <end position="105"/>
    </location>
</feature>
<evidence type="ECO:0000256" key="1">
    <source>
        <dbReference type="SAM" id="Phobius"/>
    </source>
</evidence>
<dbReference type="EMBL" id="NGJS01000005">
    <property type="protein sequence ID" value="RST99360.1"/>
    <property type="molecule type" value="Genomic_DNA"/>
</dbReference>
<name>A0A429ZZG0_9ENTE</name>
<keyword evidence="1" id="KW-1133">Transmembrane helix</keyword>